<name>A0A840V119_9BACT</name>
<gene>
    <name evidence="1" type="ORF">HNR46_001297</name>
</gene>
<dbReference type="EMBL" id="JACHFD010000005">
    <property type="protein sequence ID" value="MBB5351063.1"/>
    <property type="molecule type" value="Genomic_DNA"/>
</dbReference>
<comment type="caution">
    <text evidence="1">The sequence shown here is derived from an EMBL/GenBank/DDBJ whole genome shotgun (WGS) entry which is preliminary data.</text>
</comment>
<sequence>MNLRSIIQRLVPLKSVRKWLDVRQEPAPIANGMSVDALHHILDAAAHGDLTDYFSLARDIVAGHSHCSSEFGKRKLAVLGDEMRVEACDDENPADVSVANAIRENLDELDELLDAQLHLLDATLYPVALLEKIYRPSTKPGWHYELAELRPVPHRLLDWTDGYLRIWDVDARGNRLSTKHDADPMRYVIGRLHVHAGLPDTWGGPMRAVVFWWLFSVMDRHWWARFLDRFGSPFMVAKYDDTDDAARAVLGQAFQTASKVFGLAVPKHVEIELEQAATAGAGDAFEKFHAVANAELSKVIVGQTMSSTAQNVGLGGGQATIQEAVRQDIRQFDGRRLGHVMRTQIFDSLCRLNGWQGRSPTVAWGGESAAELSAIGAVLPALKDAGVELTDDGIETLSGRLGLGLRRAAAVVQPGSEGLLGPPPIDDQEDQEITSFNELTLALERLNRAGDQQLVAETRKKIQARLAALSADAVVPALTRRSNAVRDACDAIAAGQAETLALAMIDSLSPVAGILRDSESLEDFEAKLRQRFPELPSRKAASIVEACLVSNAANATLNLRTAS</sequence>
<protein>
    <submittedName>
        <fullName evidence="1">Phage gp29-like protein</fullName>
    </submittedName>
</protein>
<organism evidence="1 2">
    <name type="scientific">Haloferula luteola</name>
    <dbReference type="NCBI Taxonomy" id="595692"/>
    <lineage>
        <taxon>Bacteria</taxon>
        <taxon>Pseudomonadati</taxon>
        <taxon>Verrucomicrobiota</taxon>
        <taxon>Verrucomicrobiia</taxon>
        <taxon>Verrucomicrobiales</taxon>
        <taxon>Verrucomicrobiaceae</taxon>
        <taxon>Haloferula</taxon>
    </lineage>
</organism>
<evidence type="ECO:0000313" key="2">
    <source>
        <dbReference type="Proteomes" id="UP000557717"/>
    </source>
</evidence>
<evidence type="ECO:0000313" key="1">
    <source>
        <dbReference type="EMBL" id="MBB5351063.1"/>
    </source>
</evidence>
<proteinExistence type="predicted"/>
<reference evidence="1 2" key="1">
    <citation type="submission" date="2020-08" db="EMBL/GenBank/DDBJ databases">
        <title>Genomic Encyclopedia of Type Strains, Phase IV (KMG-IV): sequencing the most valuable type-strain genomes for metagenomic binning, comparative biology and taxonomic classification.</title>
        <authorList>
            <person name="Goeker M."/>
        </authorList>
    </citation>
    <scope>NUCLEOTIDE SEQUENCE [LARGE SCALE GENOMIC DNA]</scope>
    <source>
        <strain evidence="1 2">YC6886</strain>
    </source>
</reference>
<dbReference type="InterPro" id="IPR009279">
    <property type="entry name" value="Portal_Mu"/>
</dbReference>
<dbReference type="Pfam" id="PF06074">
    <property type="entry name" value="Portal_Mu"/>
    <property type="match status" value="1"/>
</dbReference>
<dbReference type="Proteomes" id="UP000557717">
    <property type="component" value="Unassembled WGS sequence"/>
</dbReference>
<dbReference type="RefSeq" id="WP_184016910.1">
    <property type="nucleotide sequence ID" value="NZ_JACHFD010000005.1"/>
</dbReference>
<keyword evidence="2" id="KW-1185">Reference proteome</keyword>
<dbReference type="AlphaFoldDB" id="A0A840V119"/>
<accession>A0A840V119</accession>